<dbReference type="SMART" id="SM00220">
    <property type="entry name" value="S_TKc"/>
    <property type="match status" value="1"/>
</dbReference>
<accession>A0AAW1I300</accession>
<dbReference type="SUPFAM" id="SSF56112">
    <property type="entry name" value="Protein kinase-like (PK-like)"/>
    <property type="match status" value="1"/>
</dbReference>
<keyword evidence="2" id="KW-0067">ATP-binding</keyword>
<dbReference type="PROSITE" id="PS50011">
    <property type="entry name" value="PROTEIN_KINASE_DOM"/>
    <property type="match status" value="1"/>
</dbReference>
<dbReference type="Gene3D" id="1.10.510.10">
    <property type="entry name" value="Transferase(Phosphotransferase) domain 1"/>
    <property type="match status" value="1"/>
</dbReference>
<evidence type="ECO:0000256" key="4">
    <source>
        <dbReference type="ARBA" id="ARBA00047951"/>
    </source>
</evidence>
<dbReference type="Gene3D" id="3.30.200.20">
    <property type="entry name" value="Phosphorylase Kinase, domain 1"/>
    <property type="match status" value="1"/>
</dbReference>
<gene>
    <name evidence="6" type="ORF">RND81_10G108900</name>
</gene>
<dbReference type="GO" id="GO:0005524">
    <property type="term" value="F:ATP binding"/>
    <property type="evidence" value="ECO:0007669"/>
    <property type="project" value="UniProtKB-KW"/>
</dbReference>
<comment type="catalytic activity">
    <reaction evidence="3">
        <text>L-seryl-[protein] + ATP = O-phospho-L-seryl-[protein] + ADP + H(+)</text>
        <dbReference type="Rhea" id="RHEA:17989"/>
        <dbReference type="Rhea" id="RHEA-COMP:9863"/>
        <dbReference type="Rhea" id="RHEA-COMP:11604"/>
        <dbReference type="ChEBI" id="CHEBI:15378"/>
        <dbReference type="ChEBI" id="CHEBI:29999"/>
        <dbReference type="ChEBI" id="CHEBI:30616"/>
        <dbReference type="ChEBI" id="CHEBI:83421"/>
        <dbReference type="ChEBI" id="CHEBI:456216"/>
    </reaction>
</comment>
<keyword evidence="1" id="KW-0547">Nucleotide-binding</keyword>
<dbReference type="PANTHER" id="PTHR27005:SF466">
    <property type="entry name" value="NON-FUNCTIONAL PSEUDOKINASE ZED1-LIKE"/>
    <property type="match status" value="1"/>
</dbReference>
<comment type="caution">
    <text evidence="6">The sequence shown here is derived from an EMBL/GenBank/DDBJ whole genome shotgun (WGS) entry which is preliminary data.</text>
</comment>
<sequence length="355" mass="40316">MKLPAIFRFFHTHHQRQQGSSSSNYRIFSGNDENFIENGALLLRNRLTLFDGRTNPVHCFSVDDINAMNVQFRMAYFDHGICVGVWDGKSVMVKLLSDPQSDLACREIAVATQMGNHTNVHRLLGCCLHTERSILVYEWAEKGTLDDRIFRYKKHNKEPLEWKERLRVAWEIAHAVAYLHTAFRRPIIYRDLKPSNVFLDQDDSVRLSDFSLTISIRKGRTHVENCAIQGTIGYIPPDCVMSRRVAESSDVYSFGILLLVLITGKPALFTSELDRDMVSLVDWVRNCCAVNCVTDIVDPAINTDGGVAEEHFGLKLKALVQLALRCSAEDKKRRPTMVDVATHLENMITSLSDSL</sequence>
<dbReference type="GO" id="GO:0005886">
    <property type="term" value="C:plasma membrane"/>
    <property type="evidence" value="ECO:0007669"/>
    <property type="project" value="TreeGrafter"/>
</dbReference>
<evidence type="ECO:0000256" key="3">
    <source>
        <dbReference type="ARBA" id="ARBA00047558"/>
    </source>
</evidence>
<name>A0AAW1I300_SAPOF</name>
<evidence type="ECO:0000259" key="5">
    <source>
        <dbReference type="PROSITE" id="PS50011"/>
    </source>
</evidence>
<organism evidence="6 7">
    <name type="scientific">Saponaria officinalis</name>
    <name type="common">Common soapwort</name>
    <name type="synonym">Lychnis saponaria</name>
    <dbReference type="NCBI Taxonomy" id="3572"/>
    <lineage>
        <taxon>Eukaryota</taxon>
        <taxon>Viridiplantae</taxon>
        <taxon>Streptophyta</taxon>
        <taxon>Embryophyta</taxon>
        <taxon>Tracheophyta</taxon>
        <taxon>Spermatophyta</taxon>
        <taxon>Magnoliopsida</taxon>
        <taxon>eudicotyledons</taxon>
        <taxon>Gunneridae</taxon>
        <taxon>Pentapetalae</taxon>
        <taxon>Caryophyllales</taxon>
        <taxon>Caryophyllaceae</taxon>
        <taxon>Caryophylleae</taxon>
        <taxon>Saponaria</taxon>
    </lineage>
</organism>
<evidence type="ECO:0000313" key="7">
    <source>
        <dbReference type="Proteomes" id="UP001443914"/>
    </source>
</evidence>
<comment type="catalytic activity">
    <reaction evidence="4">
        <text>L-threonyl-[protein] + ATP = O-phospho-L-threonyl-[protein] + ADP + H(+)</text>
        <dbReference type="Rhea" id="RHEA:46608"/>
        <dbReference type="Rhea" id="RHEA-COMP:11060"/>
        <dbReference type="Rhea" id="RHEA-COMP:11605"/>
        <dbReference type="ChEBI" id="CHEBI:15378"/>
        <dbReference type="ChEBI" id="CHEBI:30013"/>
        <dbReference type="ChEBI" id="CHEBI:30616"/>
        <dbReference type="ChEBI" id="CHEBI:61977"/>
        <dbReference type="ChEBI" id="CHEBI:456216"/>
    </reaction>
</comment>
<protein>
    <recommendedName>
        <fullName evidence="5">Protein kinase domain-containing protein</fullName>
    </recommendedName>
</protein>
<evidence type="ECO:0000256" key="1">
    <source>
        <dbReference type="ARBA" id="ARBA00022741"/>
    </source>
</evidence>
<dbReference type="Pfam" id="PF00069">
    <property type="entry name" value="Pkinase"/>
    <property type="match status" value="1"/>
</dbReference>
<dbReference type="InterPro" id="IPR000719">
    <property type="entry name" value="Prot_kinase_dom"/>
</dbReference>
<proteinExistence type="predicted"/>
<dbReference type="GO" id="GO:0007166">
    <property type="term" value="P:cell surface receptor signaling pathway"/>
    <property type="evidence" value="ECO:0007669"/>
    <property type="project" value="InterPro"/>
</dbReference>
<dbReference type="PROSITE" id="PS00108">
    <property type="entry name" value="PROTEIN_KINASE_ST"/>
    <property type="match status" value="1"/>
</dbReference>
<dbReference type="InterPro" id="IPR011009">
    <property type="entry name" value="Kinase-like_dom_sf"/>
</dbReference>
<feature type="domain" description="Protein kinase" evidence="5">
    <location>
        <begin position="43"/>
        <end position="346"/>
    </location>
</feature>
<reference evidence="6" key="1">
    <citation type="submission" date="2024-03" db="EMBL/GenBank/DDBJ databases">
        <title>WGS assembly of Saponaria officinalis var. Norfolk2.</title>
        <authorList>
            <person name="Jenkins J."/>
            <person name="Shu S."/>
            <person name="Grimwood J."/>
            <person name="Barry K."/>
            <person name="Goodstein D."/>
            <person name="Schmutz J."/>
            <person name="Leebens-Mack J."/>
            <person name="Osbourn A."/>
        </authorList>
    </citation>
    <scope>NUCLEOTIDE SEQUENCE [LARGE SCALE GENOMIC DNA]</scope>
    <source>
        <strain evidence="6">JIC</strain>
    </source>
</reference>
<evidence type="ECO:0000313" key="6">
    <source>
        <dbReference type="EMBL" id="KAK9682953.1"/>
    </source>
</evidence>
<dbReference type="PANTHER" id="PTHR27005">
    <property type="entry name" value="WALL-ASSOCIATED RECEPTOR KINASE-LIKE 21"/>
    <property type="match status" value="1"/>
</dbReference>
<dbReference type="Proteomes" id="UP001443914">
    <property type="component" value="Unassembled WGS sequence"/>
</dbReference>
<dbReference type="EMBL" id="JBDFQZ010000010">
    <property type="protein sequence ID" value="KAK9682953.1"/>
    <property type="molecule type" value="Genomic_DNA"/>
</dbReference>
<dbReference type="InterPro" id="IPR008271">
    <property type="entry name" value="Ser/Thr_kinase_AS"/>
</dbReference>
<evidence type="ECO:0000256" key="2">
    <source>
        <dbReference type="ARBA" id="ARBA00022840"/>
    </source>
</evidence>
<dbReference type="InterPro" id="IPR045274">
    <property type="entry name" value="WAK-like"/>
</dbReference>
<dbReference type="GO" id="GO:0004674">
    <property type="term" value="F:protein serine/threonine kinase activity"/>
    <property type="evidence" value="ECO:0007669"/>
    <property type="project" value="TreeGrafter"/>
</dbReference>
<keyword evidence="7" id="KW-1185">Reference proteome</keyword>
<dbReference type="AlphaFoldDB" id="A0AAW1I300"/>